<dbReference type="InterPro" id="IPR027417">
    <property type="entry name" value="P-loop_NTPase"/>
</dbReference>
<name>A0A7D9DJI2_PARCT</name>
<evidence type="ECO:0000256" key="2">
    <source>
        <dbReference type="ARBA" id="ARBA00022801"/>
    </source>
</evidence>
<dbReference type="OrthoDB" id="3370at2759"/>
<evidence type="ECO:0000256" key="3">
    <source>
        <dbReference type="ARBA" id="ARBA00022806"/>
    </source>
</evidence>
<dbReference type="Pfam" id="PF00271">
    <property type="entry name" value="Helicase_C"/>
    <property type="match status" value="1"/>
</dbReference>
<evidence type="ECO:0000256" key="1">
    <source>
        <dbReference type="ARBA" id="ARBA00022741"/>
    </source>
</evidence>
<comment type="catalytic activity">
    <reaction evidence="7">
        <text>ATP + H2O = ADP + phosphate + H(+)</text>
        <dbReference type="Rhea" id="RHEA:13065"/>
        <dbReference type="ChEBI" id="CHEBI:15377"/>
        <dbReference type="ChEBI" id="CHEBI:15378"/>
        <dbReference type="ChEBI" id="CHEBI:30616"/>
        <dbReference type="ChEBI" id="CHEBI:43474"/>
        <dbReference type="ChEBI" id="CHEBI:456216"/>
        <dbReference type="EC" id="3.6.4.13"/>
    </reaction>
</comment>
<keyword evidence="4 6" id="KW-0067">ATP-binding</keyword>
<dbReference type="InterPro" id="IPR001650">
    <property type="entry name" value="Helicase_C-like"/>
</dbReference>
<dbReference type="GO" id="GO:0016787">
    <property type="term" value="F:hydrolase activity"/>
    <property type="evidence" value="ECO:0007669"/>
    <property type="project" value="UniProtKB-KW"/>
</dbReference>
<evidence type="ECO:0000256" key="6">
    <source>
        <dbReference type="RuleBase" id="RU000492"/>
    </source>
</evidence>
<dbReference type="Gene3D" id="3.40.50.300">
    <property type="entry name" value="P-loop containing nucleotide triphosphate hydrolases"/>
    <property type="match status" value="2"/>
</dbReference>
<evidence type="ECO:0000256" key="9">
    <source>
        <dbReference type="SAM" id="MobiDB-lite"/>
    </source>
</evidence>
<comment type="caution">
    <text evidence="10">The sequence shown here is derived from an EMBL/GenBank/DDBJ whole genome shotgun (WGS) entry which is preliminary data.</text>
</comment>
<evidence type="ECO:0000313" key="11">
    <source>
        <dbReference type="Proteomes" id="UP001152795"/>
    </source>
</evidence>
<dbReference type="Pfam" id="PF00270">
    <property type="entry name" value="DEAD"/>
    <property type="match status" value="1"/>
</dbReference>
<accession>A0A7D9DJI2</accession>
<dbReference type="PROSITE" id="PS51194">
    <property type="entry name" value="HELICASE_CTER"/>
    <property type="match status" value="1"/>
</dbReference>
<dbReference type="CDD" id="cd18787">
    <property type="entry name" value="SF2_C_DEAD"/>
    <property type="match status" value="1"/>
</dbReference>
<feature type="region of interest" description="Disordered" evidence="9">
    <location>
        <begin position="36"/>
        <end position="157"/>
    </location>
</feature>
<feature type="compositionally biased region" description="Basic and acidic residues" evidence="9">
    <location>
        <begin position="41"/>
        <end position="50"/>
    </location>
</feature>
<dbReference type="SMART" id="SM00490">
    <property type="entry name" value="HELICc"/>
    <property type="match status" value="1"/>
</dbReference>
<dbReference type="AlphaFoldDB" id="A0A7D9DJI2"/>
<comment type="similarity">
    <text evidence="6">Belongs to the DEAD box helicase family.</text>
</comment>
<proteinExistence type="inferred from homology"/>
<dbReference type="EC" id="3.6.4.13" evidence="7"/>
<keyword evidence="11" id="KW-1185">Reference proteome</keyword>
<organism evidence="10 11">
    <name type="scientific">Paramuricea clavata</name>
    <name type="common">Red gorgonian</name>
    <name type="synonym">Violescent sea-whip</name>
    <dbReference type="NCBI Taxonomy" id="317549"/>
    <lineage>
        <taxon>Eukaryota</taxon>
        <taxon>Metazoa</taxon>
        <taxon>Cnidaria</taxon>
        <taxon>Anthozoa</taxon>
        <taxon>Octocorallia</taxon>
        <taxon>Malacalcyonacea</taxon>
        <taxon>Plexauridae</taxon>
        <taxon>Paramuricea</taxon>
    </lineage>
</organism>
<protein>
    <recommendedName>
        <fullName evidence="7">ATP-dependent RNA helicase</fullName>
        <ecNumber evidence="7">3.6.4.13</ecNumber>
    </recommendedName>
</protein>
<dbReference type="InterPro" id="IPR011545">
    <property type="entry name" value="DEAD/DEAH_box_helicase_dom"/>
</dbReference>
<dbReference type="InterPro" id="IPR014001">
    <property type="entry name" value="Helicase_ATP-bd"/>
</dbReference>
<dbReference type="CDD" id="cd17956">
    <property type="entry name" value="DEADc_DDX51"/>
    <property type="match status" value="1"/>
</dbReference>
<dbReference type="PROSITE" id="PS00039">
    <property type="entry name" value="DEAD_ATP_HELICASE"/>
    <property type="match status" value="1"/>
</dbReference>
<dbReference type="InterPro" id="IPR000629">
    <property type="entry name" value="RNA-helicase_DEAD-box_CS"/>
</dbReference>
<feature type="coiled-coil region" evidence="8">
    <location>
        <begin position="646"/>
        <end position="673"/>
    </location>
</feature>
<dbReference type="GO" id="GO:0003723">
    <property type="term" value="F:RNA binding"/>
    <property type="evidence" value="ECO:0007669"/>
    <property type="project" value="UniProtKB-UniRule"/>
</dbReference>
<keyword evidence="2 6" id="KW-0378">Hydrolase</keyword>
<gene>
    <name evidence="10" type="ORF">PACLA_8A063371</name>
</gene>
<evidence type="ECO:0000313" key="10">
    <source>
        <dbReference type="EMBL" id="CAB3986749.1"/>
    </source>
</evidence>
<dbReference type="PANTHER" id="PTHR24031">
    <property type="entry name" value="RNA HELICASE"/>
    <property type="match status" value="1"/>
</dbReference>
<dbReference type="GO" id="GO:0005524">
    <property type="term" value="F:ATP binding"/>
    <property type="evidence" value="ECO:0007669"/>
    <property type="project" value="UniProtKB-UniRule"/>
</dbReference>
<dbReference type="PROSITE" id="PS51192">
    <property type="entry name" value="HELICASE_ATP_BIND_1"/>
    <property type="match status" value="1"/>
</dbReference>
<reference evidence="10" key="1">
    <citation type="submission" date="2020-04" db="EMBL/GenBank/DDBJ databases">
        <authorList>
            <person name="Alioto T."/>
            <person name="Alioto T."/>
            <person name="Gomez Garrido J."/>
        </authorList>
    </citation>
    <scope>NUCLEOTIDE SEQUENCE</scope>
    <source>
        <strain evidence="10">A484AB</strain>
    </source>
</reference>
<comment type="domain">
    <text evidence="7">The Q motif is unique to and characteristic of the DEAD box family of RNA helicases and controls ATP binding and hydrolysis.</text>
</comment>
<keyword evidence="3 6" id="KW-0347">Helicase</keyword>
<dbReference type="EMBL" id="CACRXK020001065">
    <property type="protein sequence ID" value="CAB3986749.1"/>
    <property type="molecule type" value="Genomic_DNA"/>
</dbReference>
<dbReference type="SMART" id="SM00487">
    <property type="entry name" value="DEXDc"/>
    <property type="match status" value="1"/>
</dbReference>
<evidence type="ECO:0000256" key="5">
    <source>
        <dbReference type="ARBA" id="ARBA00022884"/>
    </source>
</evidence>
<evidence type="ECO:0000256" key="4">
    <source>
        <dbReference type="ARBA" id="ARBA00022840"/>
    </source>
</evidence>
<feature type="compositionally biased region" description="Polar residues" evidence="9">
    <location>
        <begin position="114"/>
        <end position="130"/>
    </location>
</feature>
<feature type="compositionally biased region" description="Basic and acidic residues" evidence="9">
    <location>
        <begin position="77"/>
        <end position="113"/>
    </location>
</feature>
<dbReference type="Proteomes" id="UP001152795">
    <property type="component" value="Unassembled WGS sequence"/>
</dbReference>
<feature type="compositionally biased region" description="Basic and acidic residues" evidence="9">
    <location>
        <begin position="133"/>
        <end position="148"/>
    </location>
</feature>
<evidence type="ECO:0000256" key="7">
    <source>
        <dbReference type="RuleBase" id="RU365068"/>
    </source>
</evidence>
<sequence>MELFTIERYEGDLYSAENNTEKESKNLAQLLEQAHGRKRSRECSNYKQEDESTVESAPVLEALPKMTKNTKKKEKRSKLEGKVIKETKKVKKDNLDKSVGNEDDAAKTLKGEQRTLSTDGATNEANSVTVFSDEDRKHSENTKQEEPSGKTSKQTLNKETLEHQMEMTVIGGENKKQKPNAVRRALPKWLANPSFFSSDVNKNLLAITEIEGLHSGLVQKLEKQGVEHFFPVQESVIPAMLSSWERNSPFGKGGFLPQDICVCAPTGSGKTLAYVLPVIELLKHNTVRTIEALVIVPTKDLATQVWHVFNMYVQGTGLSVGLANGLKSLQKEQQQLGSNSFLGYSSNVNILVATPGRLVEHISSTDGFSLQFLRFLIIDEADRLLAEPYFGWLDKVYGSVFSSTESQEAHRSPLNTLTPLKTGKIQRPLQKLLFSATLTQNPEKLALLQLYKPRFFTVSKSKNDTRGTEELGNEANEEFEMLLETPATLEESMYICNSGGKPLVLLHLLTVQGLDGVLCFTSSVESTHRLYLLVKHFGGIGVQEFSSNLTAARRQTILNDFKCGKTQIIICSDAMARGLDVPAVKYVISYDPPVSSKTYVHRVGRTARAGKTGSAITLLHDNEVFHFKKMLKSLKKDRICKHSIKDSDLECLMEKYKTALEQLKTEVASSKKQIKRMRR</sequence>
<dbReference type="GO" id="GO:0003724">
    <property type="term" value="F:RNA helicase activity"/>
    <property type="evidence" value="ECO:0007669"/>
    <property type="project" value="UniProtKB-EC"/>
</dbReference>
<keyword evidence="5 7" id="KW-0694">RNA-binding</keyword>
<comment type="function">
    <text evidence="7">RNA helicase.</text>
</comment>
<evidence type="ECO:0000256" key="8">
    <source>
        <dbReference type="SAM" id="Coils"/>
    </source>
</evidence>
<dbReference type="SUPFAM" id="SSF52540">
    <property type="entry name" value="P-loop containing nucleoside triphosphate hydrolases"/>
    <property type="match status" value="1"/>
</dbReference>
<keyword evidence="8" id="KW-0175">Coiled coil</keyword>
<keyword evidence="1 6" id="KW-0547">Nucleotide-binding</keyword>